<evidence type="ECO:0000313" key="2">
    <source>
        <dbReference type="Proteomes" id="UP000823388"/>
    </source>
</evidence>
<gene>
    <name evidence="1" type="ORF">PVAP13_1NG501138</name>
</gene>
<dbReference type="InterPro" id="IPR012871">
    <property type="entry name" value="DUF1668_ORYSA"/>
</dbReference>
<protein>
    <submittedName>
        <fullName evidence="1">Uncharacterized protein</fullName>
    </submittedName>
</protein>
<keyword evidence="2" id="KW-1185">Reference proteome</keyword>
<accession>A0A8T0XH43</accession>
<dbReference type="Proteomes" id="UP000823388">
    <property type="component" value="Chromosome 1N"/>
</dbReference>
<comment type="caution">
    <text evidence="1">The sequence shown here is derived from an EMBL/GenBank/DDBJ whole genome shotgun (WGS) entry which is preliminary data.</text>
</comment>
<sequence length="358" mass="39639">MGSRRFLNLIVNNRIPPGTLSLRCIDLMRQQFFNTTTPAQSPNGNGSESVAGCQKHKQVAGEALKMERISLPSPSFSIRSSPTSTKWNIDCVPLAGRKVFCTDHSGRTIIFDTKMRHVDILPTLHRPKWEPISIFVPSDAADNHDDVEGSIFVMERVPDPEYSGQPSSQFEDERPPKISSYAVVGGGGGGSGSSSLIYIAAEEGAGTYSLDTVRHTWSRLGDCALPFHGKVEYVPELKLWFGISSKDWTLAAADLSAMGSQTQLVSLVNLGCGRFCIVRFFYTSTTLEGYFDEVLEEEYSDEEYEEYFVILTGVEVVRCDNYVSGNDSKGKVELKMIKHNSMYHMCYDGGDGKIETAF</sequence>
<organism evidence="1 2">
    <name type="scientific">Panicum virgatum</name>
    <name type="common">Blackwell switchgrass</name>
    <dbReference type="NCBI Taxonomy" id="38727"/>
    <lineage>
        <taxon>Eukaryota</taxon>
        <taxon>Viridiplantae</taxon>
        <taxon>Streptophyta</taxon>
        <taxon>Embryophyta</taxon>
        <taxon>Tracheophyta</taxon>
        <taxon>Spermatophyta</taxon>
        <taxon>Magnoliopsida</taxon>
        <taxon>Liliopsida</taxon>
        <taxon>Poales</taxon>
        <taxon>Poaceae</taxon>
        <taxon>PACMAD clade</taxon>
        <taxon>Panicoideae</taxon>
        <taxon>Panicodae</taxon>
        <taxon>Paniceae</taxon>
        <taxon>Panicinae</taxon>
        <taxon>Panicum</taxon>
        <taxon>Panicum sect. Hiantes</taxon>
    </lineage>
</organism>
<dbReference type="AlphaFoldDB" id="A0A8T0XH43"/>
<name>A0A8T0XH43_PANVG</name>
<dbReference type="Pfam" id="PF07893">
    <property type="entry name" value="DUF1668"/>
    <property type="match status" value="2"/>
</dbReference>
<reference evidence="1" key="1">
    <citation type="submission" date="2020-05" db="EMBL/GenBank/DDBJ databases">
        <title>WGS assembly of Panicum virgatum.</title>
        <authorList>
            <person name="Lovell J.T."/>
            <person name="Jenkins J."/>
            <person name="Shu S."/>
            <person name="Juenger T.E."/>
            <person name="Schmutz J."/>
        </authorList>
    </citation>
    <scope>NUCLEOTIDE SEQUENCE</scope>
    <source>
        <strain evidence="1">AP13</strain>
    </source>
</reference>
<evidence type="ECO:0000313" key="1">
    <source>
        <dbReference type="EMBL" id="KAG2654739.1"/>
    </source>
</evidence>
<dbReference type="PANTHER" id="PTHR33085">
    <property type="entry name" value="OS12G0113100 PROTEIN-RELATED"/>
    <property type="match status" value="1"/>
</dbReference>
<proteinExistence type="predicted"/>
<dbReference type="EMBL" id="CM029038">
    <property type="protein sequence ID" value="KAG2654739.1"/>
    <property type="molecule type" value="Genomic_DNA"/>
</dbReference>
<dbReference type="PANTHER" id="PTHR33085:SF40">
    <property type="entry name" value="OS06G0189600 PROTEIN"/>
    <property type="match status" value="1"/>
</dbReference>